<keyword evidence="3" id="KW-1185">Reference proteome</keyword>
<evidence type="ECO:0000256" key="1">
    <source>
        <dbReference type="SAM" id="MobiDB-lite"/>
    </source>
</evidence>
<gene>
    <name evidence="2" type="ORF">FSP39_000052</name>
</gene>
<dbReference type="Proteomes" id="UP001186944">
    <property type="component" value="Unassembled WGS sequence"/>
</dbReference>
<name>A0AA89BV99_PINIB</name>
<dbReference type="PANTHER" id="PTHR35087:SF1">
    <property type="entry name" value="RIKEN CDNA 4930505A04 GENE"/>
    <property type="match status" value="1"/>
</dbReference>
<feature type="region of interest" description="Disordered" evidence="1">
    <location>
        <begin position="28"/>
        <end position="50"/>
    </location>
</feature>
<protein>
    <submittedName>
        <fullName evidence="2">Uncharacterized protein</fullName>
    </submittedName>
</protein>
<organism evidence="2 3">
    <name type="scientific">Pinctada imbricata</name>
    <name type="common">Atlantic pearl-oyster</name>
    <name type="synonym">Pinctada martensii</name>
    <dbReference type="NCBI Taxonomy" id="66713"/>
    <lineage>
        <taxon>Eukaryota</taxon>
        <taxon>Metazoa</taxon>
        <taxon>Spiralia</taxon>
        <taxon>Lophotrochozoa</taxon>
        <taxon>Mollusca</taxon>
        <taxon>Bivalvia</taxon>
        <taxon>Autobranchia</taxon>
        <taxon>Pteriomorphia</taxon>
        <taxon>Pterioida</taxon>
        <taxon>Pterioidea</taxon>
        <taxon>Pteriidae</taxon>
        <taxon>Pinctada</taxon>
    </lineage>
</organism>
<sequence length="368" mass="40740">MTLYMPPLQKKKRVPSRYNPDSFRVISQDAETTHPKYNPVPDYRPPTPERERTGVILPDIYNRNTQVMPKTQPDFRANKPHPGSCGFLRHNVRGLNEPICSVFTRDTHVEQNQWWPSRTSNDPLDEPPKTKDTTYRGDFMKDEYGDLHRTTRHESNLNREAALGAVPVNFLRNKDGSQRVYKETKSYEHDYNCRSATNYPIRGRRVGSFVYDEMNPKTTKKFIDQHSRLLDQEAVYRKHLESNTTSTSSSSSQSLPGGGSQSSSSQGTGTPPRGGSEVPPSVPPQPDQGAPMLPSAQVNGQGGPPMLPSAQENGQVGAPATVEENTASSPPARVASAPAPVEVTPSLPPAKEPSTNKTVTFDMSQNES</sequence>
<feature type="compositionally biased region" description="Polar residues" evidence="1">
    <location>
        <begin position="353"/>
        <end position="368"/>
    </location>
</feature>
<dbReference type="EMBL" id="VSWD01000009">
    <property type="protein sequence ID" value="KAK3092228.1"/>
    <property type="molecule type" value="Genomic_DNA"/>
</dbReference>
<feature type="region of interest" description="Disordered" evidence="1">
    <location>
        <begin position="240"/>
        <end position="368"/>
    </location>
</feature>
<feature type="region of interest" description="Disordered" evidence="1">
    <location>
        <begin position="114"/>
        <end position="138"/>
    </location>
</feature>
<dbReference type="InterPro" id="IPR031365">
    <property type="entry name" value="CMIP6"/>
</dbReference>
<accession>A0AA89BV99</accession>
<dbReference type="AlphaFoldDB" id="A0AA89BV99"/>
<proteinExistence type="predicted"/>
<feature type="compositionally biased region" description="Low complexity" evidence="1">
    <location>
        <begin position="327"/>
        <end position="343"/>
    </location>
</feature>
<reference evidence="2" key="1">
    <citation type="submission" date="2019-08" db="EMBL/GenBank/DDBJ databases">
        <title>The improved chromosome-level genome for the pearl oyster Pinctada fucata martensii using PacBio sequencing and Hi-C.</title>
        <authorList>
            <person name="Zheng Z."/>
        </authorList>
    </citation>
    <scope>NUCLEOTIDE SEQUENCE</scope>
    <source>
        <strain evidence="2">ZZ-2019</strain>
        <tissue evidence="2">Adductor muscle</tissue>
    </source>
</reference>
<evidence type="ECO:0000313" key="2">
    <source>
        <dbReference type="EMBL" id="KAK3092228.1"/>
    </source>
</evidence>
<dbReference type="Pfam" id="PF15667">
    <property type="entry name" value="CMIP6"/>
    <property type="match status" value="1"/>
</dbReference>
<evidence type="ECO:0000313" key="3">
    <source>
        <dbReference type="Proteomes" id="UP001186944"/>
    </source>
</evidence>
<feature type="compositionally biased region" description="Low complexity" evidence="1">
    <location>
        <begin position="242"/>
        <end position="276"/>
    </location>
</feature>
<comment type="caution">
    <text evidence="2">The sequence shown here is derived from an EMBL/GenBank/DDBJ whole genome shotgun (WGS) entry which is preliminary data.</text>
</comment>
<dbReference type="PANTHER" id="PTHR35087">
    <property type="entry name" value="SIMILAR TO HYPOTHETICAL PROTEIN FLJ40298"/>
    <property type="match status" value="1"/>
</dbReference>
<feature type="compositionally biased region" description="Basic and acidic residues" evidence="1">
    <location>
        <begin position="126"/>
        <end position="138"/>
    </location>
</feature>